<dbReference type="SUPFAM" id="SSF55729">
    <property type="entry name" value="Acyl-CoA N-acyltransferases (Nat)"/>
    <property type="match status" value="1"/>
</dbReference>
<dbReference type="InterPro" id="IPR000182">
    <property type="entry name" value="GNAT_dom"/>
</dbReference>
<dbReference type="InterPro" id="IPR006464">
    <property type="entry name" value="AcTrfase_RimI/Ard1"/>
</dbReference>
<sequence length="182" mass="21115">MWKKFRQWYNNETMTPPLSFTAQEISLGGKPFTLRRATEADLDELLEVERHCYAGTTPWDRTSFTNELRKVNDTLYLVLITHDTIIAFIGCWFTTHESHITNLAVEPDYQNAGIGRFLMTWMIRQSQELPSAKLTLEVRVSNEPAKHLYRKLGFQDGNIKKAYYVADNEDALNMLLPLRTTP</sequence>
<dbReference type="PANTHER" id="PTHR47542">
    <property type="entry name" value="ACYL-COA N-ACYLTRANSFERASES (NAT) SUPERFAMILY PROTEIN"/>
    <property type="match status" value="1"/>
</dbReference>
<dbReference type="PROSITE" id="PS51186">
    <property type="entry name" value="GNAT"/>
    <property type="match status" value="1"/>
</dbReference>
<keyword evidence="2" id="KW-0808">Transferase</keyword>
<keyword evidence="3" id="KW-1185">Reference proteome</keyword>
<gene>
    <name evidence="2" type="ORF">LC20004_05910</name>
</gene>
<dbReference type="KEGG" id="lcy:LC20004_05910"/>
<dbReference type="InterPro" id="IPR016181">
    <property type="entry name" value="Acyl_CoA_acyltransferase"/>
</dbReference>
<evidence type="ECO:0000259" key="1">
    <source>
        <dbReference type="PROSITE" id="PS51186"/>
    </source>
</evidence>
<dbReference type="Proteomes" id="UP000223559">
    <property type="component" value="Chromosome"/>
</dbReference>
<protein>
    <submittedName>
        <fullName evidence="2">Ribosomal-protein-alanine N-acetyltransferase</fullName>
    </submittedName>
</protein>
<dbReference type="AlphaFoldDB" id="A0A2D1KMY5"/>
<feature type="domain" description="N-acetyltransferase" evidence="1">
    <location>
        <begin position="32"/>
        <end position="179"/>
    </location>
</feature>
<organism evidence="2 3">
    <name type="scientific">Loigolactobacillus coryniformis subsp. torquens DSM 20004 = KCTC 3535</name>
    <dbReference type="NCBI Taxonomy" id="1423822"/>
    <lineage>
        <taxon>Bacteria</taxon>
        <taxon>Bacillati</taxon>
        <taxon>Bacillota</taxon>
        <taxon>Bacilli</taxon>
        <taxon>Lactobacillales</taxon>
        <taxon>Lactobacillaceae</taxon>
        <taxon>Loigolactobacillus</taxon>
    </lineage>
</organism>
<proteinExistence type="predicted"/>
<name>A0A2D1KMY5_9LACO</name>
<dbReference type="GO" id="GO:0008080">
    <property type="term" value="F:N-acetyltransferase activity"/>
    <property type="evidence" value="ECO:0007669"/>
    <property type="project" value="InterPro"/>
</dbReference>
<dbReference type="Gene3D" id="3.40.630.30">
    <property type="match status" value="1"/>
</dbReference>
<dbReference type="NCBIfam" id="TIGR01575">
    <property type="entry name" value="rimI"/>
    <property type="match status" value="1"/>
</dbReference>
<dbReference type="GeneID" id="65916749"/>
<evidence type="ECO:0000313" key="2">
    <source>
        <dbReference type="EMBL" id="ATO43468.1"/>
    </source>
</evidence>
<accession>A0A2D1KMY5</accession>
<reference evidence="2 3" key="1">
    <citation type="submission" date="2016-10" db="EMBL/GenBank/DDBJ databases">
        <title>The whole genome sequencing and assembly of L. cotyniformis subsp. torquens DSM 20004 strain.</title>
        <authorList>
            <person name="Park M.-K."/>
            <person name="Lee Y.-J."/>
            <person name="Yi H."/>
            <person name="Bahn Y.-S."/>
            <person name="Kim J.F."/>
            <person name="Lee D.-W."/>
        </authorList>
    </citation>
    <scope>NUCLEOTIDE SEQUENCE [LARGE SCALE GENOMIC DNA]</scope>
    <source>
        <strain evidence="2 3">DSM 20004</strain>
    </source>
</reference>
<dbReference type="EMBL" id="CP017697">
    <property type="protein sequence ID" value="ATO43468.1"/>
    <property type="molecule type" value="Genomic_DNA"/>
</dbReference>
<dbReference type="PANTHER" id="PTHR47542:SF2">
    <property type="entry name" value="ACYL-COA N-ACYLTRANSFERASES (NAT) SUPERFAMILY PROTEIN"/>
    <property type="match status" value="1"/>
</dbReference>
<dbReference type="CDD" id="cd04301">
    <property type="entry name" value="NAT_SF"/>
    <property type="match status" value="1"/>
</dbReference>
<evidence type="ECO:0000313" key="3">
    <source>
        <dbReference type="Proteomes" id="UP000223559"/>
    </source>
</evidence>
<dbReference type="OrthoDB" id="9794566at2"/>
<dbReference type="RefSeq" id="WP_010688021.1">
    <property type="nucleotide sequence ID" value="NZ_AEOS01000183.1"/>
</dbReference>
<dbReference type="Pfam" id="PF00583">
    <property type="entry name" value="Acetyltransf_1"/>
    <property type="match status" value="1"/>
</dbReference>